<reference evidence="1 2" key="1">
    <citation type="submission" date="2019-12" db="EMBL/GenBank/DDBJ databases">
        <authorList>
            <person name="Scholz U."/>
            <person name="Mascher M."/>
            <person name="Fiebig A."/>
        </authorList>
    </citation>
    <scope>NUCLEOTIDE SEQUENCE</scope>
</reference>
<keyword evidence="2" id="KW-1185">Reference proteome</keyword>
<dbReference type="EMBL" id="CACRZD030000006">
    <property type="protein sequence ID" value="CAA6662152.1"/>
    <property type="molecule type" value="Genomic_DNA"/>
</dbReference>
<name>A0A7I8IYR1_SPIIN</name>
<dbReference type="EMBL" id="LR743593">
    <property type="protein sequence ID" value="CAA2622506.1"/>
    <property type="molecule type" value="Genomic_DNA"/>
</dbReference>
<gene>
    <name evidence="1" type="ORF">SI7747_06008545</name>
</gene>
<sequence length="66" mass="7836">MEEFKIIYGGYELSKQEFLNRKQLEPIKKYTKKFTLMKACKSITKLKYACMIKCLVLSARCLTYIN</sequence>
<accession>A0A7I8IYR1</accession>
<organism evidence="1">
    <name type="scientific">Spirodela intermedia</name>
    <name type="common">Intermediate duckweed</name>
    <dbReference type="NCBI Taxonomy" id="51605"/>
    <lineage>
        <taxon>Eukaryota</taxon>
        <taxon>Viridiplantae</taxon>
        <taxon>Streptophyta</taxon>
        <taxon>Embryophyta</taxon>
        <taxon>Tracheophyta</taxon>
        <taxon>Spermatophyta</taxon>
        <taxon>Magnoliopsida</taxon>
        <taxon>Liliopsida</taxon>
        <taxon>Araceae</taxon>
        <taxon>Lemnoideae</taxon>
        <taxon>Spirodela</taxon>
    </lineage>
</organism>
<protein>
    <submittedName>
        <fullName evidence="1">Uncharacterized protein</fullName>
    </submittedName>
</protein>
<dbReference type="AlphaFoldDB" id="A0A7I8IYR1"/>
<proteinExistence type="predicted"/>
<dbReference type="Proteomes" id="UP001189122">
    <property type="component" value="Unassembled WGS sequence"/>
</dbReference>
<evidence type="ECO:0000313" key="2">
    <source>
        <dbReference type="Proteomes" id="UP001189122"/>
    </source>
</evidence>
<evidence type="ECO:0000313" key="1">
    <source>
        <dbReference type="EMBL" id="CAA2622506.1"/>
    </source>
</evidence>